<dbReference type="EMBL" id="QXGH01000041">
    <property type="protein sequence ID" value="RHW23714.1"/>
    <property type="molecule type" value="Genomic_DNA"/>
</dbReference>
<dbReference type="Proteomes" id="UP000283644">
    <property type="component" value="Unassembled WGS sequence"/>
</dbReference>
<organism evidence="1 2">
    <name type="scientific">Nocardioides immobilis</name>
    <dbReference type="NCBI Taxonomy" id="2049295"/>
    <lineage>
        <taxon>Bacteria</taxon>
        <taxon>Bacillati</taxon>
        <taxon>Actinomycetota</taxon>
        <taxon>Actinomycetes</taxon>
        <taxon>Propionibacteriales</taxon>
        <taxon>Nocardioidaceae</taxon>
        <taxon>Nocardioides</taxon>
    </lineage>
</organism>
<reference evidence="1 2" key="1">
    <citation type="submission" date="2018-09" db="EMBL/GenBank/DDBJ databases">
        <title>Genome sequencing of Nocardioides immobilis CCTCC AB 2017083 for comparison to Nocardioides silvaticus.</title>
        <authorList>
            <person name="Li C."/>
            <person name="Wang G."/>
        </authorList>
    </citation>
    <scope>NUCLEOTIDE SEQUENCE [LARGE SCALE GENOMIC DNA]</scope>
    <source>
        <strain evidence="1 2">CCTCC AB 2017083</strain>
    </source>
</reference>
<evidence type="ECO:0000313" key="1">
    <source>
        <dbReference type="EMBL" id="RHW23714.1"/>
    </source>
</evidence>
<sequence length="384" mass="43462">MSDYRPSEVELVWPARIFRPFAKLVYLDLNHFIYLARSQAEAAPAGLKPYSELFDAALLAVQDERVIFPLSTPHVYEMAAIKDPKQRIALADVMEQLSGFRYLLGRPEIAQCEIEEAFDRHFDSSPIRLPLNLIGTSLGWAFGMKGGLLIKDRDGNDVSDRVRAELGDEVYEAKMAEANLMMERSLLRGPSDEEIPALRANGYPPEKSEATHRSRVDFELDLAKKLDADDIWRRGRLRDVVAARELTHEWLDHITTEATARGISLDEVVSDRHTMRRFSDGMPSTRVAVSVKTRYHRDPNHEWTPNDINDIDAMSVAVPYCDAVFTDKAIRNALASSPELRCLGTFLPRRPQELTQWLRDVPVRQVEPRLAAPGEAGDNGARAW</sequence>
<keyword evidence="2" id="KW-1185">Reference proteome</keyword>
<dbReference type="OrthoDB" id="4704389at2"/>
<dbReference type="AlphaFoldDB" id="A0A417XT84"/>
<dbReference type="RefSeq" id="WP_118928637.1">
    <property type="nucleotide sequence ID" value="NZ_QXGH01000041.1"/>
</dbReference>
<comment type="caution">
    <text evidence="1">The sequence shown here is derived from an EMBL/GenBank/DDBJ whole genome shotgun (WGS) entry which is preliminary data.</text>
</comment>
<accession>A0A417XT84</accession>
<evidence type="ECO:0000313" key="2">
    <source>
        <dbReference type="Proteomes" id="UP000283644"/>
    </source>
</evidence>
<name>A0A417XT84_9ACTN</name>
<proteinExistence type="predicted"/>
<protein>
    <submittedName>
        <fullName evidence="1">Uncharacterized protein</fullName>
    </submittedName>
</protein>
<gene>
    <name evidence="1" type="ORF">D0Z08_28310</name>
</gene>